<reference evidence="2" key="1">
    <citation type="submission" date="2020-01" db="EMBL/GenBank/DDBJ databases">
        <authorList>
            <person name="Rat A."/>
        </authorList>
    </citation>
    <scope>NUCLEOTIDE SEQUENCE</scope>
    <source>
        <strain evidence="2">LMG 31231</strain>
    </source>
</reference>
<gene>
    <name evidence="2" type="ORF">GXW76_23945</name>
</gene>
<dbReference type="Proteomes" id="UP001138751">
    <property type="component" value="Unassembled WGS sequence"/>
</dbReference>
<accession>A0A9X9X4B7</accession>
<dbReference type="AlphaFoldDB" id="A0A9X9X4B7"/>
<name>A0A9X9X4B7_9PROT</name>
<evidence type="ECO:0008006" key="4">
    <source>
        <dbReference type="Google" id="ProtNLM"/>
    </source>
</evidence>
<dbReference type="Gene3D" id="2.30.300.10">
    <property type="entry name" value="Baseplate protein-like domain - beta roll fold"/>
    <property type="match status" value="1"/>
</dbReference>
<dbReference type="SUPFAM" id="SSF69279">
    <property type="entry name" value="Phage tail proteins"/>
    <property type="match status" value="1"/>
</dbReference>
<evidence type="ECO:0000313" key="2">
    <source>
        <dbReference type="EMBL" id="MBR0674246.1"/>
    </source>
</evidence>
<dbReference type="EMBL" id="JAAEDM010000128">
    <property type="protein sequence ID" value="MBR0674246.1"/>
    <property type="molecule type" value="Genomic_DNA"/>
</dbReference>
<reference evidence="2" key="2">
    <citation type="journal article" date="2021" name="Syst. Appl. Microbiol.">
        <title>Roseomonas hellenica sp. nov., isolated from roots of wild-growing Alkanna tinctoria.</title>
        <authorList>
            <person name="Rat A."/>
            <person name="Naranjo H.D."/>
            <person name="Lebbe L."/>
            <person name="Cnockaert M."/>
            <person name="Krigas N."/>
            <person name="Grigoriadou K."/>
            <person name="Maloupa E."/>
            <person name="Willems A."/>
        </authorList>
    </citation>
    <scope>NUCLEOTIDE SEQUENCE</scope>
    <source>
        <strain evidence="2">LMG 31231</strain>
    </source>
</reference>
<evidence type="ECO:0000313" key="3">
    <source>
        <dbReference type="Proteomes" id="UP001138751"/>
    </source>
</evidence>
<organism evidence="2 3">
    <name type="scientific">Neoroseomonas soli</name>
    <dbReference type="NCBI Taxonomy" id="1081025"/>
    <lineage>
        <taxon>Bacteria</taxon>
        <taxon>Pseudomonadati</taxon>
        <taxon>Pseudomonadota</taxon>
        <taxon>Alphaproteobacteria</taxon>
        <taxon>Acetobacterales</taxon>
        <taxon>Acetobacteraceae</taxon>
        <taxon>Neoroseomonas</taxon>
    </lineage>
</organism>
<dbReference type="Gene3D" id="3.55.50.10">
    <property type="entry name" value="Baseplate protein-like domains"/>
    <property type="match status" value="1"/>
</dbReference>
<proteinExistence type="predicted"/>
<comment type="caution">
    <text evidence="2">The sequence shown here is derived from an EMBL/GenBank/DDBJ whole genome shotgun (WGS) entry which is preliminary data.</text>
</comment>
<sequence length="327" mass="33766">MLTPSFQLRLADRIYGPQVAALVLRRVRLPATDRLDARLPAAADVSAAPGDPVTLDLDGGEGSETVFTGRIALIRRRFDAIEVVARGGADRLARARPVLALSGLTAGEAIRRLADAASVEAGEVAPGPTLAIYAADGRSTALAEVARLAAFTGAVAFLDGEGRLVVPDPARPVTPIALRYGREILEAEATEGDDSDPAPVVTGEGGDPGGEQARWIIADFNRGSPPPADAPRVALPEIRTRDDARAAATAIADAVRARARSVRLTTFLIPALAPGKRLTIAEMPGGVPISRAVVLQVQHSISAGGIALTRLWGTGFEAGGGLPGGFP</sequence>
<dbReference type="RefSeq" id="WP_211864669.1">
    <property type="nucleotide sequence ID" value="NZ_JAAEDM010000128.1"/>
</dbReference>
<feature type="region of interest" description="Disordered" evidence="1">
    <location>
        <begin position="188"/>
        <end position="208"/>
    </location>
</feature>
<protein>
    <recommendedName>
        <fullName evidence="4">Phage tail protein</fullName>
    </recommendedName>
</protein>
<evidence type="ECO:0000256" key="1">
    <source>
        <dbReference type="SAM" id="MobiDB-lite"/>
    </source>
</evidence>
<keyword evidence="3" id="KW-1185">Reference proteome</keyword>